<accession>A0ABQ0LYQ6</accession>
<gene>
    <name evidence="3" type="ORF">MCHLO_12876</name>
</gene>
<sequence>MLARTAPTSPPIFGVGAMEDEEQNQGLACLRLSSRRTRFRPGFAQKANSCHRKWTAWTPHRLAERRWLCRTASAPSSLARPCPSYSSVTDTSHFLLHRNDPFTISKLPFPTKQPPAPGRFLYLEQHTPSASFTTPCPARSNTSPRPIYPSSPFIPPLDNSPGTTNTVVSGINGDFAWPTTPHPRRRRASWHGATPPVVPFIPPTPTTPFAEVPWMRNDAPPVIPACLPPPGFPAVPSAPSYTQYPPAPMPSYPPAAPMGYVIPPYSPTLQIHPWLNGETHNDLNFNLALTNFVPQRVAPDQQLIPLGAHDIQQPAFWPAVSHSLRIVCDAIPHWPIDVVYHGPQLPAPPITVGDILVEAHKHMHKSISHADWEQLSHEQEAEVSRTFTRRCRMDADLRRAAGLPDYHLIPARKAGVKIVDFLGGRSMFRGLVRAEDGTVKLIVSE</sequence>
<evidence type="ECO:0000259" key="2">
    <source>
        <dbReference type="Pfam" id="PF20415"/>
    </source>
</evidence>
<dbReference type="Proteomes" id="UP000815677">
    <property type="component" value="Unassembled WGS sequence"/>
</dbReference>
<name>A0ABQ0LYQ6_MYCCL</name>
<evidence type="ECO:0000256" key="1">
    <source>
        <dbReference type="SAM" id="MobiDB-lite"/>
    </source>
</evidence>
<reference evidence="3" key="1">
    <citation type="submission" date="2014-09" db="EMBL/GenBank/DDBJ databases">
        <title>Genome sequence of the luminous mushroom Mycena chlorophos for searching fungal bioluminescence genes.</title>
        <authorList>
            <person name="Tanaka Y."/>
            <person name="Kasuga D."/>
            <person name="Oba Y."/>
            <person name="Hase S."/>
            <person name="Sato K."/>
            <person name="Oba Y."/>
            <person name="Sakakibara Y."/>
        </authorList>
    </citation>
    <scope>NUCLEOTIDE SEQUENCE</scope>
</reference>
<feature type="domain" description="DUF6699" evidence="2">
    <location>
        <begin position="305"/>
        <end position="437"/>
    </location>
</feature>
<organism evidence="3 4">
    <name type="scientific">Mycena chlorophos</name>
    <name type="common">Agaric fungus</name>
    <name type="synonym">Agaricus chlorophos</name>
    <dbReference type="NCBI Taxonomy" id="658473"/>
    <lineage>
        <taxon>Eukaryota</taxon>
        <taxon>Fungi</taxon>
        <taxon>Dikarya</taxon>
        <taxon>Basidiomycota</taxon>
        <taxon>Agaricomycotina</taxon>
        <taxon>Agaricomycetes</taxon>
        <taxon>Agaricomycetidae</taxon>
        <taxon>Agaricales</taxon>
        <taxon>Marasmiineae</taxon>
        <taxon>Mycenaceae</taxon>
        <taxon>Mycena</taxon>
    </lineage>
</organism>
<keyword evidence="4" id="KW-1185">Reference proteome</keyword>
<evidence type="ECO:0000313" key="4">
    <source>
        <dbReference type="Proteomes" id="UP000815677"/>
    </source>
</evidence>
<dbReference type="Pfam" id="PF20415">
    <property type="entry name" value="DUF6699"/>
    <property type="match status" value="1"/>
</dbReference>
<proteinExistence type="predicted"/>
<dbReference type="InterPro" id="IPR046522">
    <property type="entry name" value="DUF6699"/>
</dbReference>
<dbReference type="EMBL" id="DF849259">
    <property type="protein sequence ID" value="GAT56192.1"/>
    <property type="molecule type" value="Genomic_DNA"/>
</dbReference>
<evidence type="ECO:0000313" key="3">
    <source>
        <dbReference type="EMBL" id="GAT56192.1"/>
    </source>
</evidence>
<protein>
    <recommendedName>
        <fullName evidence="2">DUF6699 domain-containing protein</fullName>
    </recommendedName>
</protein>
<feature type="region of interest" description="Disordered" evidence="1">
    <location>
        <begin position="174"/>
        <end position="197"/>
    </location>
</feature>